<dbReference type="Proteomes" id="UP000247409">
    <property type="component" value="Unassembled WGS sequence"/>
</dbReference>
<dbReference type="STRING" id="448386.A0A2V3IJX8"/>
<dbReference type="Gene3D" id="1.25.10.10">
    <property type="entry name" value="Leucine-rich Repeat Variant"/>
    <property type="match status" value="1"/>
</dbReference>
<dbReference type="InterPro" id="IPR011989">
    <property type="entry name" value="ARM-like"/>
</dbReference>
<name>A0A2V3IJX8_9FLOR</name>
<dbReference type="SUPFAM" id="SSF48371">
    <property type="entry name" value="ARM repeat"/>
    <property type="match status" value="1"/>
</dbReference>
<protein>
    <recommendedName>
        <fullName evidence="3">Phycocyanin alpha phycocyanobilin lyase</fullName>
    </recommendedName>
</protein>
<accession>A0A2V3IJX8</accession>
<sequence>MNADSVKDMLASDDLLERIRGINRINELPSTSERVETLIKISTGDVNQQVRYAAVSRLSNMDRASLSEEDKEKLLTAARFVLVNDSESSCQSAAADLIAALRLYEGFDDLVDTFNSTSDWMLKFSIAAGLGEMGDAKAFDFLVSILDGESSNESLLITAAIGSIGELGDERGLPIVERYLENEDKSVRERAKIARAMLLKKGAGEESI</sequence>
<reference evidence="1 2" key="1">
    <citation type="journal article" date="2018" name="Mol. Biol. Evol.">
        <title>Analysis of the draft genome of the red seaweed Gracilariopsis chorda provides insights into genome size evolution in Rhodophyta.</title>
        <authorList>
            <person name="Lee J."/>
            <person name="Yang E.C."/>
            <person name="Graf L."/>
            <person name="Yang J.H."/>
            <person name="Qiu H."/>
            <person name="Zel Zion U."/>
            <person name="Chan C.X."/>
            <person name="Stephens T.G."/>
            <person name="Weber A.P.M."/>
            <person name="Boo G.H."/>
            <person name="Boo S.M."/>
            <person name="Kim K.M."/>
            <person name="Shin Y."/>
            <person name="Jung M."/>
            <person name="Lee S.J."/>
            <person name="Yim H.S."/>
            <person name="Lee J.H."/>
            <person name="Bhattacharya D."/>
            <person name="Yoon H.S."/>
        </authorList>
    </citation>
    <scope>NUCLEOTIDE SEQUENCE [LARGE SCALE GENOMIC DNA]</scope>
    <source>
        <strain evidence="1 2">SKKU-2015</strain>
        <tissue evidence="1">Whole body</tissue>
    </source>
</reference>
<gene>
    <name evidence="1" type="ORF">BWQ96_08865</name>
</gene>
<dbReference type="EMBL" id="NBIV01000217">
    <property type="protein sequence ID" value="PXF41430.1"/>
    <property type="molecule type" value="Genomic_DNA"/>
</dbReference>
<dbReference type="OrthoDB" id="4154at2759"/>
<evidence type="ECO:0008006" key="3">
    <source>
        <dbReference type="Google" id="ProtNLM"/>
    </source>
</evidence>
<dbReference type="InterPro" id="IPR016024">
    <property type="entry name" value="ARM-type_fold"/>
</dbReference>
<comment type="caution">
    <text evidence="1">The sequence shown here is derived from an EMBL/GenBank/DDBJ whole genome shotgun (WGS) entry which is preliminary data.</text>
</comment>
<dbReference type="AlphaFoldDB" id="A0A2V3IJX8"/>
<evidence type="ECO:0000313" key="2">
    <source>
        <dbReference type="Proteomes" id="UP000247409"/>
    </source>
</evidence>
<evidence type="ECO:0000313" key="1">
    <source>
        <dbReference type="EMBL" id="PXF41430.1"/>
    </source>
</evidence>
<proteinExistence type="predicted"/>
<keyword evidence="2" id="KW-1185">Reference proteome</keyword>
<organism evidence="1 2">
    <name type="scientific">Gracilariopsis chorda</name>
    <dbReference type="NCBI Taxonomy" id="448386"/>
    <lineage>
        <taxon>Eukaryota</taxon>
        <taxon>Rhodophyta</taxon>
        <taxon>Florideophyceae</taxon>
        <taxon>Rhodymeniophycidae</taxon>
        <taxon>Gracilariales</taxon>
        <taxon>Gracilariaceae</taxon>
        <taxon>Gracilariopsis</taxon>
    </lineage>
</organism>